<evidence type="ECO:0000313" key="3">
    <source>
        <dbReference type="Proteomes" id="UP001066276"/>
    </source>
</evidence>
<keyword evidence="3" id="KW-1185">Reference proteome</keyword>
<evidence type="ECO:0008006" key="4">
    <source>
        <dbReference type="Google" id="ProtNLM"/>
    </source>
</evidence>
<feature type="signal peptide" evidence="1">
    <location>
        <begin position="1"/>
        <end position="20"/>
    </location>
</feature>
<name>A0AAV7Q8H9_PLEWA</name>
<evidence type="ECO:0000313" key="2">
    <source>
        <dbReference type="EMBL" id="KAJ1136666.1"/>
    </source>
</evidence>
<protein>
    <recommendedName>
        <fullName evidence="4">Peptidase A2 domain-containing protein</fullName>
    </recommendedName>
</protein>
<proteinExistence type="predicted"/>
<dbReference type="EMBL" id="JANPWB010000010">
    <property type="protein sequence ID" value="KAJ1136666.1"/>
    <property type="molecule type" value="Genomic_DNA"/>
</dbReference>
<dbReference type="AlphaFoldDB" id="A0AAV7Q8H9"/>
<comment type="caution">
    <text evidence="2">The sequence shown here is derived from an EMBL/GenBank/DDBJ whole genome shotgun (WGS) entry which is preliminary data.</text>
</comment>
<evidence type="ECO:0000256" key="1">
    <source>
        <dbReference type="SAM" id="SignalP"/>
    </source>
</evidence>
<gene>
    <name evidence="2" type="ORF">NDU88_003081</name>
</gene>
<dbReference type="InterPro" id="IPR021109">
    <property type="entry name" value="Peptidase_aspartic_dom_sf"/>
</dbReference>
<sequence>MVEKAATFLVNLLIQMHCIAQTLPKLPQSGLSELPSNSPRSSVVFSRHQCSEDARRCPATFLMLLCQRVIAQKDNDEVSVEDFVTKLGKLAARCNFGDSVDERIRDQFMLERKSDKVVNDVKYVSVVRCDYPSDLVELNGVGVQMMMDLGAKLSLVSVEDYQLLFNGKVTLHDLDVTPYSYGGKPIELKGYFEASIQFKGNKTFGKIYVPVIGDTILSWLHQKQLGFILNPNSEPQVQVQKISES</sequence>
<organism evidence="2 3">
    <name type="scientific">Pleurodeles waltl</name>
    <name type="common">Iberian ribbed newt</name>
    <dbReference type="NCBI Taxonomy" id="8319"/>
    <lineage>
        <taxon>Eukaryota</taxon>
        <taxon>Metazoa</taxon>
        <taxon>Chordata</taxon>
        <taxon>Craniata</taxon>
        <taxon>Vertebrata</taxon>
        <taxon>Euteleostomi</taxon>
        <taxon>Amphibia</taxon>
        <taxon>Batrachia</taxon>
        <taxon>Caudata</taxon>
        <taxon>Salamandroidea</taxon>
        <taxon>Salamandridae</taxon>
        <taxon>Pleurodelinae</taxon>
        <taxon>Pleurodeles</taxon>
    </lineage>
</organism>
<keyword evidence="1" id="KW-0732">Signal</keyword>
<dbReference type="Proteomes" id="UP001066276">
    <property type="component" value="Chromosome 6"/>
</dbReference>
<feature type="chain" id="PRO_5043641991" description="Peptidase A2 domain-containing protein" evidence="1">
    <location>
        <begin position="21"/>
        <end position="245"/>
    </location>
</feature>
<accession>A0AAV7Q8H9</accession>
<dbReference type="SUPFAM" id="SSF50630">
    <property type="entry name" value="Acid proteases"/>
    <property type="match status" value="1"/>
</dbReference>
<reference evidence="2" key="1">
    <citation type="journal article" date="2022" name="bioRxiv">
        <title>Sequencing and chromosome-scale assembly of the giantPleurodeles waltlgenome.</title>
        <authorList>
            <person name="Brown T."/>
            <person name="Elewa A."/>
            <person name="Iarovenko S."/>
            <person name="Subramanian E."/>
            <person name="Araus A.J."/>
            <person name="Petzold A."/>
            <person name="Susuki M."/>
            <person name="Suzuki K.-i.T."/>
            <person name="Hayashi T."/>
            <person name="Toyoda A."/>
            <person name="Oliveira C."/>
            <person name="Osipova E."/>
            <person name="Leigh N.D."/>
            <person name="Simon A."/>
            <person name="Yun M.H."/>
        </authorList>
    </citation>
    <scope>NUCLEOTIDE SEQUENCE</scope>
    <source>
        <strain evidence="2">20211129_DDA</strain>
        <tissue evidence="2">Liver</tissue>
    </source>
</reference>